<organism evidence="1 2">
    <name type="scientific">Inhella inkyongensis</name>
    <dbReference type="NCBI Taxonomy" id="392593"/>
    <lineage>
        <taxon>Bacteria</taxon>
        <taxon>Pseudomonadati</taxon>
        <taxon>Pseudomonadota</taxon>
        <taxon>Betaproteobacteria</taxon>
        <taxon>Burkholderiales</taxon>
        <taxon>Sphaerotilaceae</taxon>
        <taxon>Inhella</taxon>
    </lineage>
</organism>
<dbReference type="EMBL" id="JACHHO010000001">
    <property type="protein sequence ID" value="MBB5203547.1"/>
    <property type="molecule type" value="Genomic_DNA"/>
</dbReference>
<comment type="caution">
    <text evidence="1">The sequence shown here is derived from an EMBL/GenBank/DDBJ whole genome shotgun (WGS) entry which is preliminary data.</text>
</comment>
<dbReference type="Proteomes" id="UP000554837">
    <property type="component" value="Unassembled WGS sequence"/>
</dbReference>
<evidence type="ECO:0000313" key="2">
    <source>
        <dbReference type="Proteomes" id="UP000554837"/>
    </source>
</evidence>
<reference evidence="1 2" key="1">
    <citation type="submission" date="2020-08" db="EMBL/GenBank/DDBJ databases">
        <title>Genomic Encyclopedia of Type Strains, Phase IV (KMG-IV): sequencing the most valuable type-strain genomes for metagenomic binning, comparative biology and taxonomic classification.</title>
        <authorList>
            <person name="Goeker M."/>
        </authorList>
    </citation>
    <scope>NUCLEOTIDE SEQUENCE [LARGE SCALE GENOMIC DNA]</scope>
    <source>
        <strain evidence="1 2">DSM 23958</strain>
    </source>
</reference>
<proteinExistence type="predicted"/>
<evidence type="ECO:0000313" key="1">
    <source>
        <dbReference type="EMBL" id="MBB5203547.1"/>
    </source>
</evidence>
<keyword evidence="2" id="KW-1185">Reference proteome</keyword>
<accession>A0A840RXW6</accession>
<name>A0A840RXW6_9BURK</name>
<sequence>MKFNLFRRTKSLRPSASDSLRERIGQHTVVTFNVGPLGEACVVLALKPIDYRTTSPGAVFAKTVPDSPQRYRVLIARDGLVEADTFIEGEPFNIHEVQPLGTDEILLACGRSCYRGPNDFEINGRVYSRDGRFLRAILLGDGIQNLQATRRGALWVAYFDEGIFGNFGWREPVGAAGLVAFDAQGERLYEFEPTGGLEAISDCYALNVASDEDVWCCYYTDFPLVHLRDRQVVSSWKSPVEGAHAFAVGEGHALFAGGYGNRHLFRLVQLGPQGSARVVGEFELRDNAGAAIEAMYTVGRGSSLHLLGDGIVHRLDLKDVLSQLRG</sequence>
<dbReference type="OrthoDB" id="6636929at2"/>
<protein>
    <submittedName>
        <fullName evidence="1">Uncharacterized protein</fullName>
    </submittedName>
</protein>
<dbReference type="RefSeq" id="WP_138857406.1">
    <property type="nucleotide sequence ID" value="NZ_CP040709.1"/>
</dbReference>
<dbReference type="AlphaFoldDB" id="A0A840RXW6"/>
<gene>
    <name evidence="1" type="ORF">HNQ51_000840</name>
</gene>